<sequence>MNARSEAKRSPISPKVGVCYEHRRFKRGACKECGVCIKCDSPSCLQGNRHNRATGRPRQSQNKASSSKQLNFPKTEAKKRYYPPLKSQSCKRVREGEEHPKKPVLLELLQLLSIPNPETCAQRFPDNGFQQIEKDELIRKRATLFLKKIINAVSLLLVEDECQAQYLQDQLHESCQSNKDEEITNALTKLSFYGNREVSIISQSVLASSMKRLDTKNFLEKAFSVLPVEKQSEINPIRRKMGKVKFASLRKTYNLLLMGKKIPKHDYTFRIDGAKLSALISFLQSSLKVRPGYSRDINLAGFLFKNMAFYGCGGKSVKTLYDEYVEVIDECERVGRDTFRDLVRLMTNRDEVKPGLSIYYIRIRDAINEFVLMMKRLCVFQIPDQIKKKSIELIDEWKDIQEFIMWSYSHNHLSILSSDKSHCCTCGLGGECSINHGTKGCWKCINVFIFFDKTVMEYLEQVKKLVTNEDQIEIESMISALPKLTLILQQYMAHQLRSRAQFNAIEEVVEWLKGDSSRILVVIGHKQKVLPMKYCEGQIEYYRKKAMNVIGTNEIRWVVKDDGKMIFQHTFVNYVIKGYGRQDYILTAALLNELKQSIIDRRSCIKEICFQSNNASCFVSQELIPYIYHLNKETSTPIVCKWLFTEVQTGRDHLDTHFSHIDAMLKSYVEDGIDVQVEEDIVKALSYRGGIAGTTVHLIDCTDLKGPILEKSFKTTQVDSHETHEIVWYKESVGIIASSGITTPEVIGYNQLMNYPRRAIQTSNLYDFTSLKPDIFVDANISWKHSVNHDERVTPRSLAYRFAVDNAVAIEVIHSSNLSIRNQTIPPIMTKAWAKYPANVSEIMSHDVLCKLRMLYQYGRSDKNRKMSADRTRQIIIDEIITYRWDDRVVLTIPRIKAFFQMKPEKQKNIMSAHVTLETMHDFDRLVLENEELVLQDEREILADSLLDIDSHD</sequence>
<dbReference type="OrthoDB" id="5988132at2759"/>
<reference evidence="2" key="1">
    <citation type="submission" date="2014-05" db="EMBL/GenBank/DDBJ databases">
        <authorList>
            <person name="Chronopoulou M."/>
        </authorList>
    </citation>
    <scope>NUCLEOTIDE SEQUENCE</scope>
    <source>
        <tissue evidence="2">Whole organism</tissue>
    </source>
</reference>
<feature type="region of interest" description="Disordered" evidence="1">
    <location>
        <begin position="47"/>
        <end position="78"/>
    </location>
</feature>
<dbReference type="AlphaFoldDB" id="A0A0K2TZ93"/>
<name>A0A0K2TZ93_LEPSM</name>
<proteinExistence type="predicted"/>
<organism evidence="2">
    <name type="scientific">Lepeophtheirus salmonis</name>
    <name type="common">Salmon louse</name>
    <name type="synonym">Caligus salmonis</name>
    <dbReference type="NCBI Taxonomy" id="72036"/>
    <lineage>
        <taxon>Eukaryota</taxon>
        <taxon>Metazoa</taxon>
        <taxon>Ecdysozoa</taxon>
        <taxon>Arthropoda</taxon>
        <taxon>Crustacea</taxon>
        <taxon>Multicrustacea</taxon>
        <taxon>Hexanauplia</taxon>
        <taxon>Copepoda</taxon>
        <taxon>Siphonostomatoida</taxon>
        <taxon>Caligidae</taxon>
        <taxon>Lepeophtheirus</taxon>
    </lineage>
</organism>
<protein>
    <submittedName>
        <fullName evidence="2">Uncharacterized protein</fullName>
    </submittedName>
</protein>
<dbReference type="EMBL" id="HACA01013952">
    <property type="protein sequence ID" value="CDW31313.1"/>
    <property type="molecule type" value="Transcribed_RNA"/>
</dbReference>
<evidence type="ECO:0000256" key="1">
    <source>
        <dbReference type="SAM" id="MobiDB-lite"/>
    </source>
</evidence>
<evidence type="ECO:0000313" key="2">
    <source>
        <dbReference type="EMBL" id="CDW31313.1"/>
    </source>
</evidence>
<accession>A0A0K2TZ93</accession>
<feature type="compositionally biased region" description="Polar residues" evidence="1">
    <location>
        <begin position="57"/>
        <end position="72"/>
    </location>
</feature>